<dbReference type="CDD" id="cd00397">
    <property type="entry name" value="DNA_BRE_C"/>
    <property type="match status" value="1"/>
</dbReference>
<evidence type="ECO:0000256" key="3">
    <source>
        <dbReference type="ARBA" id="ARBA00022618"/>
    </source>
</evidence>
<dbReference type="Gene3D" id="1.10.150.130">
    <property type="match status" value="1"/>
</dbReference>
<evidence type="ECO:0000256" key="7">
    <source>
        <dbReference type="ARBA" id="ARBA00023172"/>
    </source>
</evidence>
<dbReference type="SUPFAM" id="SSF56349">
    <property type="entry name" value="DNA breaking-rejoining enzymes"/>
    <property type="match status" value="1"/>
</dbReference>
<evidence type="ECO:0000313" key="12">
    <source>
        <dbReference type="EMBL" id="GGI16594.1"/>
    </source>
</evidence>
<proteinExistence type="predicted"/>
<keyword evidence="5" id="KW-0229">DNA integration</keyword>
<accession>A0A8J3F157</accession>
<feature type="domain" description="Tyr recombinase" evidence="10">
    <location>
        <begin position="101"/>
        <end position="277"/>
    </location>
</feature>
<dbReference type="OrthoDB" id="9801717at2"/>
<keyword evidence="7" id="KW-0233">DNA recombination</keyword>
<dbReference type="GO" id="GO:0007059">
    <property type="term" value="P:chromosome segregation"/>
    <property type="evidence" value="ECO:0007669"/>
    <property type="project" value="UniProtKB-KW"/>
</dbReference>
<evidence type="ECO:0000259" key="10">
    <source>
        <dbReference type="PROSITE" id="PS51898"/>
    </source>
</evidence>
<dbReference type="GO" id="GO:0005737">
    <property type="term" value="C:cytoplasm"/>
    <property type="evidence" value="ECO:0007669"/>
    <property type="project" value="UniProtKB-SubCell"/>
</dbReference>
<dbReference type="PANTHER" id="PTHR30349">
    <property type="entry name" value="PHAGE INTEGRASE-RELATED"/>
    <property type="match status" value="1"/>
</dbReference>
<dbReference type="PROSITE" id="PS51900">
    <property type="entry name" value="CB"/>
    <property type="match status" value="1"/>
</dbReference>
<keyword evidence="2" id="KW-0963">Cytoplasm</keyword>
<evidence type="ECO:0000256" key="5">
    <source>
        <dbReference type="ARBA" id="ARBA00022908"/>
    </source>
</evidence>
<evidence type="ECO:0000256" key="9">
    <source>
        <dbReference type="PROSITE-ProRule" id="PRU01248"/>
    </source>
</evidence>
<keyword evidence="8" id="KW-0131">Cell cycle</keyword>
<evidence type="ECO:0000313" key="13">
    <source>
        <dbReference type="Proteomes" id="UP000626244"/>
    </source>
</evidence>
<dbReference type="PROSITE" id="PS51898">
    <property type="entry name" value="TYR_RECOMBINASE"/>
    <property type="match status" value="1"/>
</dbReference>
<evidence type="ECO:0000256" key="2">
    <source>
        <dbReference type="ARBA" id="ARBA00022490"/>
    </source>
</evidence>
<dbReference type="Gene3D" id="1.10.443.10">
    <property type="entry name" value="Intergrase catalytic core"/>
    <property type="match status" value="1"/>
</dbReference>
<feature type="domain" description="Core-binding (CB)" evidence="11">
    <location>
        <begin position="1"/>
        <end position="81"/>
    </location>
</feature>
<dbReference type="RefSeq" id="WP_088001202.1">
    <property type="nucleotide sequence ID" value="NZ_BMHB01000002.1"/>
</dbReference>
<dbReference type="InterPro" id="IPR002104">
    <property type="entry name" value="Integrase_catalytic"/>
</dbReference>
<dbReference type="PANTHER" id="PTHR30349:SF77">
    <property type="entry name" value="TYROSINE RECOMBINASE XERC"/>
    <property type="match status" value="1"/>
</dbReference>
<dbReference type="GO" id="GO:0051301">
    <property type="term" value="P:cell division"/>
    <property type="evidence" value="ECO:0007669"/>
    <property type="project" value="UniProtKB-KW"/>
</dbReference>
<protein>
    <submittedName>
        <fullName evidence="12">Tyrosine recombinase XerC</fullName>
    </submittedName>
</protein>
<keyword evidence="3" id="KW-0132">Cell division</keyword>
<dbReference type="InterPro" id="IPR004107">
    <property type="entry name" value="Integrase_SAM-like_N"/>
</dbReference>
<dbReference type="InterPro" id="IPR013762">
    <property type="entry name" value="Integrase-like_cat_sf"/>
</dbReference>
<comment type="subcellular location">
    <subcellularLocation>
        <location evidence="1">Cytoplasm</location>
    </subcellularLocation>
</comment>
<evidence type="ECO:0000259" key="11">
    <source>
        <dbReference type="PROSITE" id="PS51900"/>
    </source>
</evidence>
<reference evidence="13" key="1">
    <citation type="journal article" date="2019" name="Int. J. Syst. Evol. Microbiol.">
        <title>The Global Catalogue of Microorganisms (GCM) 10K type strain sequencing project: providing services to taxonomists for standard genome sequencing and annotation.</title>
        <authorList>
            <consortium name="The Broad Institute Genomics Platform"/>
            <consortium name="The Broad Institute Genome Sequencing Center for Infectious Disease"/>
            <person name="Wu L."/>
            <person name="Ma J."/>
        </authorList>
    </citation>
    <scope>NUCLEOTIDE SEQUENCE [LARGE SCALE GENOMIC DNA]</scope>
    <source>
        <strain evidence="13">CGMCC 1.14993</strain>
    </source>
</reference>
<dbReference type="Pfam" id="PF00589">
    <property type="entry name" value="Phage_integrase"/>
    <property type="match status" value="1"/>
</dbReference>
<dbReference type="EMBL" id="BMHB01000002">
    <property type="protein sequence ID" value="GGI16594.1"/>
    <property type="molecule type" value="Genomic_DNA"/>
</dbReference>
<dbReference type="Proteomes" id="UP000626244">
    <property type="component" value="Unassembled WGS sequence"/>
</dbReference>
<name>A0A8J3F157_9BACI</name>
<gene>
    <name evidence="12" type="primary">xerC</name>
    <name evidence="12" type="ORF">GCM10007380_33740</name>
</gene>
<keyword evidence="13" id="KW-1185">Reference proteome</keyword>
<dbReference type="AlphaFoldDB" id="A0A8J3F157"/>
<keyword evidence="4" id="KW-0159">Chromosome partition</keyword>
<comment type="caution">
    <text evidence="12">The sequence shown here is derived from an EMBL/GenBank/DDBJ whole genome shotgun (WGS) entry which is preliminary data.</text>
</comment>
<dbReference type="GO" id="GO:0006310">
    <property type="term" value="P:DNA recombination"/>
    <property type="evidence" value="ECO:0007669"/>
    <property type="project" value="UniProtKB-KW"/>
</dbReference>
<dbReference type="GO" id="GO:0003677">
    <property type="term" value="F:DNA binding"/>
    <property type="evidence" value="ECO:0007669"/>
    <property type="project" value="UniProtKB-UniRule"/>
</dbReference>
<organism evidence="12 13">
    <name type="scientific">Gottfriedia solisilvae</name>
    <dbReference type="NCBI Taxonomy" id="1516104"/>
    <lineage>
        <taxon>Bacteria</taxon>
        <taxon>Bacillati</taxon>
        <taxon>Bacillota</taxon>
        <taxon>Bacilli</taxon>
        <taxon>Bacillales</taxon>
        <taxon>Bacillaceae</taxon>
        <taxon>Gottfriedia</taxon>
    </lineage>
</organism>
<dbReference type="GO" id="GO:0015074">
    <property type="term" value="P:DNA integration"/>
    <property type="evidence" value="ECO:0007669"/>
    <property type="project" value="UniProtKB-KW"/>
</dbReference>
<dbReference type="InterPro" id="IPR044068">
    <property type="entry name" value="CB"/>
</dbReference>
<evidence type="ECO:0000256" key="6">
    <source>
        <dbReference type="ARBA" id="ARBA00023125"/>
    </source>
</evidence>
<dbReference type="InterPro" id="IPR010998">
    <property type="entry name" value="Integrase_recombinase_N"/>
</dbReference>
<dbReference type="Pfam" id="PF13495">
    <property type="entry name" value="Phage_int_SAM_4"/>
    <property type="match status" value="1"/>
</dbReference>
<evidence type="ECO:0000256" key="4">
    <source>
        <dbReference type="ARBA" id="ARBA00022829"/>
    </source>
</evidence>
<keyword evidence="6 9" id="KW-0238">DNA-binding</keyword>
<evidence type="ECO:0000256" key="8">
    <source>
        <dbReference type="ARBA" id="ARBA00023306"/>
    </source>
</evidence>
<sequence length="280" mass="33073">MDCETCINQFELDYQFCLDPKSVELYLLSVKQLIEHSGKSIDTLNKKHIRLWLYYLSEKGYKPQTISSKLGGLKTFFTYCCEEGILSTNPAVGISIKMEESKPFYLSLTDLTKLRQLVNKRILAERAIIEVLYATGMRISELSNMRREDIYWNERTIQIQKGKRKKGRIVLFTKECEVHLKAYLDTRMDDVPYVFVSPKYADRPIQIYYVGKRFREIYSKQLGFRVTPHTLRHTFAAHLAQKGMPLEYIQTLLGHESPQQTRYYARLYNHARKELYDEFM</sequence>
<dbReference type="InterPro" id="IPR011010">
    <property type="entry name" value="DNA_brk_join_enz"/>
</dbReference>
<dbReference type="InterPro" id="IPR050090">
    <property type="entry name" value="Tyrosine_recombinase_XerCD"/>
</dbReference>
<evidence type="ECO:0000256" key="1">
    <source>
        <dbReference type="ARBA" id="ARBA00004496"/>
    </source>
</evidence>